<feature type="binding site" evidence="11">
    <location>
        <position position="272"/>
    </location>
    <ligand>
        <name>Zn(2+)</name>
        <dbReference type="ChEBI" id="CHEBI:29105"/>
        <label>2</label>
        <note>catalytic</note>
    </ligand>
</feature>
<dbReference type="InterPro" id="IPR001818">
    <property type="entry name" value="Pept_M10_metallopeptidase"/>
</dbReference>
<feature type="binding site" evidence="11">
    <location>
        <position position="282"/>
    </location>
    <ligand>
        <name>Zn(2+)</name>
        <dbReference type="ChEBI" id="CHEBI:29105"/>
        <label>2</label>
        <note>catalytic</note>
    </ligand>
</feature>
<evidence type="ECO:0000256" key="12">
    <source>
        <dbReference type="PIRSR" id="PIRSR621190-2"/>
    </source>
</evidence>
<dbReference type="GO" id="GO:0030574">
    <property type="term" value="P:collagen catabolic process"/>
    <property type="evidence" value="ECO:0007669"/>
    <property type="project" value="TreeGrafter"/>
</dbReference>
<feature type="short sequence motif" description="Cysteine switch" evidence="13">
    <location>
        <begin position="120"/>
        <end position="151"/>
    </location>
</feature>
<dbReference type="InterPro" id="IPR036365">
    <property type="entry name" value="PGBD-like_sf"/>
</dbReference>
<reference evidence="16 17" key="1">
    <citation type="submission" date="2017-07" db="EMBL/GenBank/DDBJ databases">
        <title>An improved, manually edited Actinidia chinensis var. chinensis (kiwifruit) genome highlights the challenges associated with draft genomes and gene prediction in plants.</title>
        <authorList>
            <person name="Pilkington S."/>
            <person name="Crowhurst R."/>
            <person name="Hilario E."/>
            <person name="Nardozza S."/>
            <person name="Fraser L."/>
            <person name="Peng Y."/>
            <person name="Gunaseelan K."/>
            <person name="Simpson R."/>
            <person name="Tahir J."/>
            <person name="Deroles S."/>
            <person name="Templeton K."/>
            <person name="Luo Z."/>
            <person name="Davy M."/>
            <person name="Cheng C."/>
            <person name="Mcneilage M."/>
            <person name="Scaglione D."/>
            <person name="Liu Y."/>
            <person name="Zhang Q."/>
            <person name="Datson P."/>
            <person name="De Silva N."/>
            <person name="Gardiner S."/>
            <person name="Bassett H."/>
            <person name="Chagne D."/>
            <person name="Mccallum J."/>
            <person name="Dzierzon H."/>
            <person name="Deng C."/>
            <person name="Wang Y.-Y."/>
            <person name="Barron N."/>
            <person name="Manako K."/>
            <person name="Bowen J."/>
            <person name="Foster T."/>
            <person name="Erridge Z."/>
            <person name="Tiffin H."/>
            <person name="Waite C."/>
            <person name="Davies K."/>
            <person name="Grierson E."/>
            <person name="Laing W."/>
            <person name="Kirk R."/>
            <person name="Chen X."/>
            <person name="Wood M."/>
            <person name="Montefiori M."/>
            <person name="Brummell D."/>
            <person name="Schwinn K."/>
            <person name="Catanach A."/>
            <person name="Fullerton C."/>
            <person name="Li D."/>
            <person name="Meiyalaghan S."/>
            <person name="Nieuwenhuizen N."/>
            <person name="Read N."/>
            <person name="Prakash R."/>
            <person name="Hunter D."/>
            <person name="Zhang H."/>
            <person name="Mckenzie M."/>
            <person name="Knabel M."/>
            <person name="Harris A."/>
            <person name="Allan A."/>
            <person name="Chen A."/>
            <person name="Janssen B."/>
            <person name="Plunkett B."/>
            <person name="Dwamena C."/>
            <person name="Voogd C."/>
            <person name="Leif D."/>
            <person name="Lafferty D."/>
            <person name="Souleyre E."/>
            <person name="Varkonyi-Gasic E."/>
            <person name="Gambi F."/>
            <person name="Hanley J."/>
            <person name="Yao J.-L."/>
            <person name="Cheung J."/>
            <person name="David K."/>
            <person name="Warren B."/>
            <person name="Marsh K."/>
            <person name="Snowden K."/>
            <person name="Lin-Wang K."/>
            <person name="Brian L."/>
            <person name="Martinez-Sanchez M."/>
            <person name="Wang M."/>
            <person name="Ileperuma N."/>
            <person name="Macnee N."/>
            <person name="Campin R."/>
            <person name="Mcatee P."/>
            <person name="Drummond R."/>
            <person name="Espley R."/>
            <person name="Ireland H."/>
            <person name="Wu R."/>
            <person name="Atkinson R."/>
            <person name="Karunairetnam S."/>
            <person name="Bulley S."/>
            <person name="Chunkath S."/>
            <person name="Hanley Z."/>
            <person name="Storey R."/>
            <person name="Thrimawithana A."/>
            <person name="Thomson S."/>
            <person name="David C."/>
            <person name="Testolin R."/>
        </authorList>
    </citation>
    <scope>NUCLEOTIDE SEQUENCE [LARGE SCALE GENOMIC DNA]</scope>
    <source>
        <strain evidence="17">cv. Red5</strain>
        <tissue evidence="16">Young leaf</tissue>
    </source>
</reference>
<dbReference type="PANTHER" id="PTHR10201:SF213">
    <property type="entry name" value="METALLOENDOPROTEINASE 2-MMP-LIKE"/>
    <property type="match status" value="1"/>
</dbReference>
<dbReference type="Proteomes" id="UP000241394">
    <property type="component" value="Chromosome LG3"/>
</dbReference>
<dbReference type="GO" id="GO:0006508">
    <property type="term" value="P:proteolysis"/>
    <property type="evidence" value="ECO:0007669"/>
    <property type="project" value="UniProtKB-KW"/>
</dbReference>
<keyword evidence="9" id="KW-0325">Glycoprotein</keyword>
<evidence type="ECO:0000313" key="16">
    <source>
        <dbReference type="EMBL" id="PSS33738.1"/>
    </source>
</evidence>
<comment type="cofactor">
    <cofactor evidence="12">
        <name>Zn(2+)</name>
        <dbReference type="ChEBI" id="CHEBI:29105"/>
    </cofactor>
    <text evidence="12">Binds 2 Zn(2+) ions per subunit.</text>
</comment>
<dbReference type="InterPro" id="IPR002477">
    <property type="entry name" value="Peptidoglycan-bd-like"/>
</dbReference>
<sequence>MASKPFQLSLCIFLFTIVLHLPSHANPISDPKAQKSPPFEFMKHLQGCHKGEKVKGLQQLKTYLEHFGYLNYQKSQNQTHANDDDFDEFLESAIKTYQINYHLKPTGTLDTQTVSKMVMPRCGVPDIINGTNFMQLGKKRYHHSHKTLHTVSHFTFFPGNPRWPTSQTHLTYGFLPRTNPSAISAVVRAFNKWDSATHFTFSQTQNYRNANLKISFHSLDHGDGAPFDGASGILAHAFAPTDGRFHFDADESWSTGSIPGQGQFDMETVALHEIGHLLGLDHSPVQGAIMYAIINPGVTKGLHEDDKQGIRSLYNV</sequence>
<keyword evidence="17" id="KW-1185">Reference proteome</keyword>
<gene>
    <name evidence="16" type="ORF">CEY00_Acc04138</name>
</gene>
<feature type="binding site" evidence="12">
    <location>
        <position position="248"/>
    </location>
    <ligand>
        <name>Ca(2+)</name>
        <dbReference type="ChEBI" id="CHEBI:29108"/>
        <label>3</label>
    </ligand>
</feature>
<dbReference type="GO" id="GO:0008270">
    <property type="term" value="F:zinc ion binding"/>
    <property type="evidence" value="ECO:0007669"/>
    <property type="project" value="InterPro"/>
</dbReference>
<dbReference type="Pfam" id="PF00413">
    <property type="entry name" value="Peptidase_M10"/>
    <property type="match status" value="1"/>
</dbReference>
<evidence type="ECO:0000256" key="9">
    <source>
        <dbReference type="ARBA" id="ARBA00023180"/>
    </source>
</evidence>
<evidence type="ECO:0000256" key="7">
    <source>
        <dbReference type="ARBA" id="ARBA00023049"/>
    </source>
</evidence>
<feature type="binding site" evidence="12">
    <location>
        <position position="236"/>
    </location>
    <ligand>
        <name>Zn(2+)</name>
        <dbReference type="ChEBI" id="CHEBI:29105"/>
        <label>1</label>
    </ligand>
</feature>
<feature type="binding site" evidence="12">
    <location>
        <position position="228"/>
    </location>
    <ligand>
        <name>Ca(2+)</name>
        <dbReference type="ChEBI" id="CHEBI:29108"/>
        <label>3</label>
    </ligand>
</feature>
<dbReference type="SMART" id="SM00235">
    <property type="entry name" value="ZnMc"/>
    <property type="match status" value="1"/>
</dbReference>
<comment type="caution">
    <text evidence="16">The sequence shown here is derived from an EMBL/GenBank/DDBJ whole genome shotgun (WGS) entry which is preliminary data.</text>
</comment>
<feature type="binding site" evidence="12">
    <location>
        <position position="231"/>
    </location>
    <ligand>
        <name>Ca(2+)</name>
        <dbReference type="ChEBI" id="CHEBI:29108"/>
        <label>3</label>
    </ligand>
</feature>
<dbReference type="EMBL" id="NKQK01000003">
    <property type="protein sequence ID" value="PSS33738.1"/>
    <property type="molecule type" value="Genomic_DNA"/>
</dbReference>
<keyword evidence="5" id="KW-0378">Hydrolase</keyword>
<feature type="binding site" evidence="12">
    <location>
        <position position="221"/>
    </location>
    <ligand>
        <name>Zn(2+)</name>
        <dbReference type="ChEBI" id="CHEBI:29105"/>
        <label>1</label>
    </ligand>
</feature>
<keyword evidence="7" id="KW-0482">Metalloprotease</keyword>
<dbReference type="SUPFAM" id="SSF55486">
    <property type="entry name" value="Metalloproteases ('zincins'), catalytic domain"/>
    <property type="match status" value="1"/>
</dbReference>
<dbReference type="Pfam" id="PF01471">
    <property type="entry name" value="PG_binding_1"/>
    <property type="match status" value="1"/>
</dbReference>
<evidence type="ECO:0000256" key="3">
    <source>
        <dbReference type="ARBA" id="ARBA00022723"/>
    </source>
</evidence>
<dbReference type="InterPro" id="IPR033739">
    <property type="entry name" value="M10A_MMP"/>
</dbReference>
<dbReference type="CDD" id="cd04278">
    <property type="entry name" value="ZnMc_MMP"/>
    <property type="match status" value="1"/>
</dbReference>
<accession>A0A2R6RUN1</accession>
<evidence type="ECO:0000256" key="4">
    <source>
        <dbReference type="ARBA" id="ARBA00022729"/>
    </source>
</evidence>
<evidence type="ECO:0000313" key="17">
    <source>
        <dbReference type="Proteomes" id="UP000241394"/>
    </source>
</evidence>
<protein>
    <submittedName>
        <fullName evidence="16">Metalloendoproteinase</fullName>
    </submittedName>
</protein>
<dbReference type="Gene3D" id="3.40.390.10">
    <property type="entry name" value="Collagenase (Catalytic Domain)"/>
    <property type="match status" value="1"/>
</dbReference>
<feature type="binding site" evidence="12">
    <location>
        <position position="229"/>
    </location>
    <ligand>
        <name>Ca(2+)</name>
        <dbReference type="ChEBI" id="CHEBI:29108"/>
        <label>3</label>
    </ligand>
</feature>
<dbReference type="FunFam" id="3.40.390.10:FF:000018">
    <property type="entry name" value="Metalloendoproteinase 1"/>
    <property type="match status" value="1"/>
</dbReference>
<dbReference type="PROSITE" id="PS00546">
    <property type="entry name" value="CYSTEINE_SWITCH"/>
    <property type="match status" value="1"/>
</dbReference>
<dbReference type="PRINTS" id="PR00138">
    <property type="entry name" value="MATRIXIN"/>
</dbReference>
<feature type="binding site" evidence="12">
    <location>
        <position position="251"/>
    </location>
    <ligand>
        <name>Ca(2+)</name>
        <dbReference type="ChEBI" id="CHEBI:29108"/>
        <label>3</label>
    </ligand>
</feature>
<dbReference type="PIRSF" id="PIRSF001191">
    <property type="entry name" value="Peptidase_M10A_matrix"/>
    <property type="match status" value="1"/>
</dbReference>
<evidence type="ECO:0000256" key="2">
    <source>
        <dbReference type="ARBA" id="ARBA00022670"/>
    </source>
</evidence>
<dbReference type="PANTHER" id="PTHR10201">
    <property type="entry name" value="MATRIX METALLOPROTEINASE"/>
    <property type="match status" value="1"/>
</dbReference>
<evidence type="ECO:0000256" key="8">
    <source>
        <dbReference type="ARBA" id="ARBA00023145"/>
    </source>
</evidence>
<evidence type="ECO:0000256" key="11">
    <source>
        <dbReference type="PIRSR" id="PIRSR001191-2"/>
    </source>
</evidence>
<dbReference type="GO" id="GO:0031012">
    <property type="term" value="C:extracellular matrix"/>
    <property type="evidence" value="ECO:0007669"/>
    <property type="project" value="InterPro"/>
</dbReference>
<feature type="binding site" evidence="12">
    <location>
        <position position="290"/>
    </location>
    <ligand>
        <name>Zn(2+)</name>
        <dbReference type="ChEBI" id="CHEBI:29105"/>
        <label>2</label>
        <note>catalytic</note>
    </ligand>
</feature>
<keyword evidence="12" id="KW-0106">Calcium</keyword>
<comment type="cofactor">
    <cofactor evidence="12">
        <name>Ca(2+)</name>
        <dbReference type="ChEBI" id="CHEBI:29108"/>
    </cofactor>
    <text evidence="12">Can bind about 5 Ca(2+) ions per subunit.</text>
</comment>
<dbReference type="InterPro" id="IPR024079">
    <property type="entry name" value="MetalloPept_cat_dom_sf"/>
</dbReference>
<reference evidence="17" key="2">
    <citation type="journal article" date="2018" name="BMC Genomics">
        <title>A manually annotated Actinidia chinensis var. chinensis (kiwifruit) genome highlights the challenges associated with draft genomes and gene prediction in plants.</title>
        <authorList>
            <person name="Pilkington S.M."/>
            <person name="Crowhurst R."/>
            <person name="Hilario E."/>
            <person name="Nardozza S."/>
            <person name="Fraser L."/>
            <person name="Peng Y."/>
            <person name="Gunaseelan K."/>
            <person name="Simpson R."/>
            <person name="Tahir J."/>
            <person name="Deroles S.C."/>
            <person name="Templeton K."/>
            <person name="Luo Z."/>
            <person name="Davy M."/>
            <person name="Cheng C."/>
            <person name="McNeilage M."/>
            <person name="Scaglione D."/>
            <person name="Liu Y."/>
            <person name="Zhang Q."/>
            <person name="Datson P."/>
            <person name="De Silva N."/>
            <person name="Gardiner S.E."/>
            <person name="Bassett H."/>
            <person name="Chagne D."/>
            <person name="McCallum J."/>
            <person name="Dzierzon H."/>
            <person name="Deng C."/>
            <person name="Wang Y.Y."/>
            <person name="Barron L."/>
            <person name="Manako K."/>
            <person name="Bowen J."/>
            <person name="Foster T.M."/>
            <person name="Erridge Z.A."/>
            <person name="Tiffin H."/>
            <person name="Waite C.N."/>
            <person name="Davies K.M."/>
            <person name="Grierson E.P."/>
            <person name="Laing W.A."/>
            <person name="Kirk R."/>
            <person name="Chen X."/>
            <person name="Wood M."/>
            <person name="Montefiori M."/>
            <person name="Brummell D.A."/>
            <person name="Schwinn K.E."/>
            <person name="Catanach A."/>
            <person name="Fullerton C."/>
            <person name="Li D."/>
            <person name="Meiyalaghan S."/>
            <person name="Nieuwenhuizen N."/>
            <person name="Read N."/>
            <person name="Prakash R."/>
            <person name="Hunter D."/>
            <person name="Zhang H."/>
            <person name="McKenzie M."/>
            <person name="Knabel M."/>
            <person name="Harris A."/>
            <person name="Allan A.C."/>
            <person name="Gleave A."/>
            <person name="Chen A."/>
            <person name="Janssen B.J."/>
            <person name="Plunkett B."/>
            <person name="Ampomah-Dwamena C."/>
            <person name="Voogd C."/>
            <person name="Leif D."/>
            <person name="Lafferty D."/>
            <person name="Souleyre E.J.F."/>
            <person name="Varkonyi-Gasic E."/>
            <person name="Gambi F."/>
            <person name="Hanley J."/>
            <person name="Yao J.L."/>
            <person name="Cheung J."/>
            <person name="David K.M."/>
            <person name="Warren B."/>
            <person name="Marsh K."/>
            <person name="Snowden K.C."/>
            <person name="Lin-Wang K."/>
            <person name="Brian L."/>
            <person name="Martinez-Sanchez M."/>
            <person name="Wang M."/>
            <person name="Ileperuma N."/>
            <person name="Macnee N."/>
            <person name="Campin R."/>
            <person name="McAtee P."/>
            <person name="Drummond R.S.M."/>
            <person name="Espley R.V."/>
            <person name="Ireland H.S."/>
            <person name="Wu R."/>
            <person name="Atkinson R.G."/>
            <person name="Karunairetnam S."/>
            <person name="Bulley S."/>
            <person name="Chunkath S."/>
            <person name="Hanley Z."/>
            <person name="Storey R."/>
            <person name="Thrimawithana A.H."/>
            <person name="Thomson S."/>
            <person name="David C."/>
            <person name="Testolin R."/>
            <person name="Huang H."/>
            <person name="Hellens R.P."/>
            <person name="Schaffer R.J."/>
        </authorList>
    </citation>
    <scope>NUCLEOTIDE SEQUENCE [LARGE SCALE GENOMIC DNA]</scope>
    <source>
        <strain evidence="17">cv. Red5</strain>
    </source>
</reference>
<keyword evidence="2" id="KW-0645">Protease</keyword>
<evidence type="ECO:0000256" key="10">
    <source>
        <dbReference type="PIRSR" id="PIRSR001191-1"/>
    </source>
</evidence>
<keyword evidence="8" id="KW-0865">Zymogen</keyword>
<dbReference type="Gramene" id="PSS33738">
    <property type="protein sequence ID" value="PSS33738"/>
    <property type="gene ID" value="CEY00_Acc04138"/>
</dbReference>
<feature type="chain" id="PRO_5015312853" evidence="14">
    <location>
        <begin position="26"/>
        <end position="316"/>
    </location>
</feature>
<feature type="signal peptide" evidence="14">
    <location>
        <begin position="1"/>
        <end position="25"/>
    </location>
</feature>
<comment type="similarity">
    <text evidence="1">Belongs to the peptidase M10A family. Matrix metalloproteinases (MMPs) subfamily.</text>
</comment>
<dbReference type="SUPFAM" id="SSF47090">
    <property type="entry name" value="PGBD-like"/>
    <property type="match status" value="1"/>
</dbReference>
<name>A0A2R6RUN1_ACTCC</name>
<dbReference type="InterPro" id="IPR021158">
    <property type="entry name" value="Pept_M10A_Zn_BS"/>
</dbReference>
<dbReference type="InParanoid" id="A0A2R6RUN1"/>
<organism evidence="16 17">
    <name type="scientific">Actinidia chinensis var. chinensis</name>
    <name type="common">Chinese soft-hair kiwi</name>
    <dbReference type="NCBI Taxonomy" id="1590841"/>
    <lineage>
        <taxon>Eukaryota</taxon>
        <taxon>Viridiplantae</taxon>
        <taxon>Streptophyta</taxon>
        <taxon>Embryophyta</taxon>
        <taxon>Tracheophyta</taxon>
        <taxon>Spermatophyta</taxon>
        <taxon>Magnoliopsida</taxon>
        <taxon>eudicotyledons</taxon>
        <taxon>Gunneridae</taxon>
        <taxon>Pentapetalae</taxon>
        <taxon>asterids</taxon>
        <taxon>Ericales</taxon>
        <taxon>Actinidiaceae</taxon>
        <taxon>Actinidia</taxon>
    </lineage>
</organism>
<dbReference type="GO" id="GO:0004222">
    <property type="term" value="F:metalloendopeptidase activity"/>
    <property type="evidence" value="ECO:0007669"/>
    <property type="project" value="InterPro"/>
</dbReference>
<dbReference type="STRING" id="1590841.A0A2R6RUN1"/>
<evidence type="ECO:0000259" key="15">
    <source>
        <dbReference type="SMART" id="SM00235"/>
    </source>
</evidence>
<feature type="binding site" description="in inhibited form" evidence="12">
    <location>
        <position position="122"/>
    </location>
    <ligand>
        <name>Zn(2+)</name>
        <dbReference type="ChEBI" id="CHEBI:29105"/>
        <label>2</label>
        <note>catalytic</note>
    </ligand>
</feature>
<evidence type="ECO:0000256" key="5">
    <source>
        <dbReference type="ARBA" id="ARBA00022801"/>
    </source>
</evidence>
<dbReference type="OMA" id="KWAANTH"/>
<feature type="active site" evidence="10">
    <location>
        <position position="273"/>
    </location>
</feature>
<keyword evidence="6 11" id="KW-0862">Zinc</keyword>
<feature type="binding site" evidence="12">
    <location>
        <position position="246"/>
    </location>
    <ligand>
        <name>Zn(2+)</name>
        <dbReference type="ChEBI" id="CHEBI:29105"/>
        <label>1</label>
    </ligand>
</feature>
<dbReference type="InterPro" id="IPR006026">
    <property type="entry name" value="Peptidase_Metallo"/>
</dbReference>
<evidence type="ECO:0000256" key="1">
    <source>
        <dbReference type="ARBA" id="ARBA00009614"/>
    </source>
</evidence>
<keyword evidence="3 11" id="KW-0479">Metal-binding</keyword>
<evidence type="ECO:0000256" key="6">
    <source>
        <dbReference type="ARBA" id="ARBA00022833"/>
    </source>
</evidence>
<dbReference type="OrthoDB" id="406838at2759"/>
<feature type="binding site" evidence="12">
    <location>
        <position position="251"/>
    </location>
    <ligand>
        <name>Ca(2+)</name>
        <dbReference type="ChEBI" id="CHEBI:29108"/>
        <label>1</label>
    </ligand>
</feature>
<evidence type="ECO:0000256" key="13">
    <source>
        <dbReference type="PIRSR" id="PIRSR621190-5"/>
    </source>
</evidence>
<dbReference type="GO" id="GO:0030198">
    <property type="term" value="P:extracellular matrix organization"/>
    <property type="evidence" value="ECO:0007669"/>
    <property type="project" value="TreeGrafter"/>
</dbReference>
<feature type="binding site" evidence="12">
    <location>
        <position position="223"/>
    </location>
    <ligand>
        <name>Zn(2+)</name>
        <dbReference type="ChEBI" id="CHEBI:29105"/>
        <label>1</label>
    </ligand>
</feature>
<feature type="domain" description="Peptidase metallopeptidase" evidence="15">
    <location>
        <begin position="159"/>
        <end position="316"/>
    </location>
</feature>
<keyword evidence="4 14" id="KW-0732">Signal</keyword>
<evidence type="ECO:0000256" key="14">
    <source>
        <dbReference type="SAM" id="SignalP"/>
    </source>
</evidence>
<dbReference type="InterPro" id="IPR021190">
    <property type="entry name" value="Pept_M10A"/>
</dbReference>
<feature type="binding site" evidence="11">
    <location>
        <position position="276"/>
    </location>
    <ligand>
        <name>Zn(2+)</name>
        <dbReference type="ChEBI" id="CHEBI:29105"/>
        <label>2</label>
        <note>catalytic</note>
    </ligand>
</feature>
<dbReference type="AlphaFoldDB" id="A0A2R6RUN1"/>
<proteinExistence type="inferred from homology"/>